<keyword evidence="1" id="KW-1133">Transmembrane helix</keyword>
<keyword evidence="1" id="KW-0812">Transmembrane</keyword>
<evidence type="ECO:0000313" key="2">
    <source>
        <dbReference type="EMBL" id="AIJ45317.1"/>
    </source>
</evidence>
<dbReference type="KEGG" id="ctes:O987_05785"/>
<evidence type="ECO:0000256" key="1">
    <source>
        <dbReference type="SAM" id="Phobius"/>
    </source>
</evidence>
<dbReference type="HOGENOM" id="CLU_1118736_0_0_4"/>
<protein>
    <submittedName>
        <fullName evidence="2">Uncharacterized protein</fullName>
    </submittedName>
</protein>
<dbReference type="Proteomes" id="UP000028782">
    <property type="component" value="Chromosome"/>
</dbReference>
<proteinExistence type="predicted"/>
<dbReference type="EMBL" id="CP006704">
    <property type="protein sequence ID" value="AIJ45317.1"/>
    <property type="molecule type" value="Genomic_DNA"/>
</dbReference>
<accession>A0A076PPL7</accession>
<dbReference type="RefSeq" id="WP_080731448.1">
    <property type="nucleotide sequence ID" value="NZ_CP006704.1"/>
</dbReference>
<dbReference type="AlphaFoldDB" id="A0A076PPL7"/>
<organism evidence="2 3">
    <name type="scientific">Comamonas testosteroni TK102</name>
    <dbReference type="NCBI Taxonomy" id="1392005"/>
    <lineage>
        <taxon>Bacteria</taxon>
        <taxon>Pseudomonadati</taxon>
        <taxon>Pseudomonadota</taxon>
        <taxon>Betaproteobacteria</taxon>
        <taxon>Burkholderiales</taxon>
        <taxon>Comamonadaceae</taxon>
        <taxon>Comamonas</taxon>
    </lineage>
</organism>
<sequence>MKTPNKNLQQGAALYIVVIFILLSMLVALWASRSAIFNELVAGNDADYQRAMESAQAMVQDAQDDIYRHLYDNTKTSLRTGSTQQFPGSQDVFFGPWSDSLAAQTNQCKNAICLRRTIAEDFWNDPSTLQAMLSLGARYGQFSGANQSGSETITPPNPILALTDANKGAWYWIEPMPYGTLGLSPGGNIGKIVQGTTTPATNAEMIFRITALAFGIKGSSSSTDFSDHSPTMAVIQTVISMPVIKGE</sequence>
<name>A0A076PPL7_COMTE</name>
<gene>
    <name evidence="2" type="ORF">O987_05785</name>
</gene>
<keyword evidence="1" id="KW-0472">Membrane</keyword>
<reference evidence="2 3" key="1">
    <citation type="journal article" date="2014" name="Genome Announc.">
        <title>Complete Genome Sequence of Polychlorinated Biphenyl Degrader Comamonas testosteroni TK102 (NBRC 109938).</title>
        <authorList>
            <person name="Fukuda K."/>
            <person name="Hosoyama A."/>
            <person name="Tsuchikane K."/>
            <person name="Ohji S."/>
            <person name="Yamazoe A."/>
            <person name="Fujita N."/>
            <person name="Shintani M."/>
            <person name="Kimbara K."/>
        </authorList>
    </citation>
    <scope>NUCLEOTIDE SEQUENCE [LARGE SCALE GENOMIC DNA]</scope>
    <source>
        <strain evidence="2">TK102</strain>
    </source>
</reference>
<feature type="transmembrane region" description="Helical" evidence="1">
    <location>
        <begin position="12"/>
        <end position="31"/>
    </location>
</feature>
<evidence type="ECO:0000313" key="3">
    <source>
        <dbReference type="Proteomes" id="UP000028782"/>
    </source>
</evidence>